<sequence length="117" mass="13192">MSASRARMNMLGVNQHQAVDSRDQELYELCQISGAPLDRKLFETLVELLRVDVNPIALFDVLQNMANDMSNQVANQNLVTKKNSQNRTPGSEKKKPPVAAKPKKIRVENSNLITFRN</sequence>
<dbReference type="Proteomes" id="UP000887013">
    <property type="component" value="Unassembled WGS sequence"/>
</dbReference>
<dbReference type="PANTHER" id="PTHR28578:SF2">
    <property type="entry name" value="MITOTIC-SPINDLE ORGANIZING PROTEIN 2"/>
    <property type="match status" value="1"/>
</dbReference>
<comment type="subcellular location">
    <subcellularLocation>
        <location evidence="2">Cytoplasm</location>
        <location evidence="2">Cytoskeleton</location>
        <location evidence="2">Microtubule organizing center</location>
        <location evidence="2">Centrosome</location>
    </subcellularLocation>
    <subcellularLocation>
        <location evidence="1">Cytoplasm</location>
        <location evidence="1">Cytoskeleton</location>
        <location evidence="1">Spindle</location>
    </subcellularLocation>
</comment>
<dbReference type="EMBL" id="BMAW01117927">
    <property type="protein sequence ID" value="GFT77433.1"/>
    <property type="molecule type" value="Genomic_DNA"/>
</dbReference>
<keyword evidence="5" id="KW-0206">Cytoskeleton</keyword>
<dbReference type="AlphaFoldDB" id="A0A8X6PPS1"/>
<evidence type="ECO:0000256" key="3">
    <source>
        <dbReference type="ARBA" id="ARBA00007286"/>
    </source>
</evidence>
<comment type="caution">
    <text evidence="7">The sequence shown here is derived from an EMBL/GenBank/DDBJ whole genome shotgun (WGS) entry which is preliminary data.</text>
</comment>
<evidence type="ECO:0000313" key="8">
    <source>
        <dbReference type="Proteomes" id="UP000887013"/>
    </source>
</evidence>
<comment type="similarity">
    <text evidence="3">Belongs to the MOZART2 family.</text>
</comment>
<evidence type="ECO:0000256" key="4">
    <source>
        <dbReference type="ARBA" id="ARBA00022490"/>
    </source>
</evidence>
<evidence type="ECO:0000256" key="2">
    <source>
        <dbReference type="ARBA" id="ARBA00004300"/>
    </source>
</evidence>
<dbReference type="Pfam" id="PF12926">
    <property type="entry name" value="MOZART2"/>
    <property type="match status" value="1"/>
</dbReference>
<evidence type="ECO:0000313" key="7">
    <source>
        <dbReference type="EMBL" id="GFT77433.1"/>
    </source>
</evidence>
<evidence type="ECO:0000256" key="6">
    <source>
        <dbReference type="SAM" id="MobiDB-lite"/>
    </source>
</evidence>
<keyword evidence="4" id="KW-0963">Cytoplasm</keyword>
<feature type="compositionally biased region" description="Polar residues" evidence="6">
    <location>
        <begin position="73"/>
        <end position="89"/>
    </location>
</feature>
<gene>
    <name evidence="7" type="ORF">NPIL_427421</name>
</gene>
<accession>A0A8X6PPS1</accession>
<feature type="region of interest" description="Disordered" evidence="6">
    <location>
        <begin position="73"/>
        <end position="103"/>
    </location>
</feature>
<dbReference type="GO" id="GO:0005819">
    <property type="term" value="C:spindle"/>
    <property type="evidence" value="ECO:0007669"/>
    <property type="project" value="UniProtKB-SubCell"/>
</dbReference>
<keyword evidence="8" id="KW-1185">Reference proteome</keyword>
<name>A0A8X6PPS1_NEPPI</name>
<evidence type="ECO:0008006" key="9">
    <source>
        <dbReference type="Google" id="ProtNLM"/>
    </source>
</evidence>
<reference evidence="7" key="1">
    <citation type="submission" date="2020-08" db="EMBL/GenBank/DDBJ databases">
        <title>Multicomponent nature underlies the extraordinary mechanical properties of spider dragline silk.</title>
        <authorList>
            <person name="Kono N."/>
            <person name="Nakamura H."/>
            <person name="Mori M."/>
            <person name="Yoshida Y."/>
            <person name="Ohtoshi R."/>
            <person name="Malay A.D."/>
            <person name="Moran D.A.P."/>
            <person name="Tomita M."/>
            <person name="Numata K."/>
            <person name="Arakawa K."/>
        </authorList>
    </citation>
    <scope>NUCLEOTIDE SEQUENCE</scope>
</reference>
<dbReference type="OrthoDB" id="10064769at2759"/>
<evidence type="ECO:0000256" key="1">
    <source>
        <dbReference type="ARBA" id="ARBA00004186"/>
    </source>
</evidence>
<proteinExistence type="inferred from homology"/>
<protein>
    <recommendedName>
        <fullName evidence="9">Mitotic-spindle organizing protein 1</fullName>
    </recommendedName>
</protein>
<organism evidence="7 8">
    <name type="scientific">Nephila pilipes</name>
    <name type="common">Giant wood spider</name>
    <name type="synonym">Nephila maculata</name>
    <dbReference type="NCBI Taxonomy" id="299642"/>
    <lineage>
        <taxon>Eukaryota</taxon>
        <taxon>Metazoa</taxon>
        <taxon>Ecdysozoa</taxon>
        <taxon>Arthropoda</taxon>
        <taxon>Chelicerata</taxon>
        <taxon>Arachnida</taxon>
        <taxon>Araneae</taxon>
        <taxon>Araneomorphae</taxon>
        <taxon>Entelegynae</taxon>
        <taxon>Araneoidea</taxon>
        <taxon>Nephilidae</taxon>
        <taxon>Nephila</taxon>
    </lineage>
</organism>
<dbReference type="PANTHER" id="PTHR28578">
    <property type="entry name" value="MITOTIC-SPINDLE ORGANIZING PROTEIN 2A-RELATED"/>
    <property type="match status" value="1"/>
</dbReference>
<dbReference type="GO" id="GO:0005813">
    <property type="term" value="C:centrosome"/>
    <property type="evidence" value="ECO:0007669"/>
    <property type="project" value="UniProtKB-SubCell"/>
</dbReference>
<evidence type="ECO:0000256" key="5">
    <source>
        <dbReference type="ARBA" id="ARBA00023212"/>
    </source>
</evidence>
<dbReference type="InterPro" id="IPR024332">
    <property type="entry name" value="MOZART2"/>
</dbReference>